<dbReference type="Proteomes" id="UP000233837">
    <property type="component" value="Unassembled WGS sequence"/>
</dbReference>
<accession>A0A2I0VC51</accession>
<protein>
    <submittedName>
        <fullName evidence="1">Uncharacterized protein</fullName>
    </submittedName>
</protein>
<dbReference type="AlphaFoldDB" id="A0A2I0VC51"/>
<organism evidence="1 2">
    <name type="scientific">Dendrobium catenatum</name>
    <dbReference type="NCBI Taxonomy" id="906689"/>
    <lineage>
        <taxon>Eukaryota</taxon>
        <taxon>Viridiplantae</taxon>
        <taxon>Streptophyta</taxon>
        <taxon>Embryophyta</taxon>
        <taxon>Tracheophyta</taxon>
        <taxon>Spermatophyta</taxon>
        <taxon>Magnoliopsida</taxon>
        <taxon>Liliopsida</taxon>
        <taxon>Asparagales</taxon>
        <taxon>Orchidaceae</taxon>
        <taxon>Epidendroideae</taxon>
        <taxon>Malaxideae</taxon>
        <taxon>Dendrobiinae</taxon>
        <taxon>Dendrobium</taxon>
    </lineage>
</organism>
<evidence type="ECO:0000313" key="2">
    <source>
        <dbReference type="Proteomes" id="UP000233837"/>
    </source>
</evidence>
<name>A0A2I0VC51_9ASPA</name>
<gene>
    <name evidence="1" type="ORF">MA16_Dca028193</name>
</gene>
<reference evidence="1 2" key="1">
    <citation type="journal article" date="2016" name="Sci. Rep.">
        <title>The Dendrobium catenatum Lindl. genome sequence provides insights into polysaccharide synthase, floral development and adaptive evolution.</title>
        <authorList>
            <person name="Zhang G.Q."/>
            <person name="Xu Q."/>
            <person name="Bian C."/>
            <person name="Tsai W.C."/>
            <person name="Yeh C.M."/>
            <person name="Liu K.W."/>
            <person name="Yoshida K."/>
            <person name="Zhang L.S."/>
            <person name="Chang S.B."/>
            <person name="Chen F."/>
            <person name="Shi Y."/>
            <person name="Su Y.Y."/>
            <person name="Zhang Y.Q."/>
            <person name="Chen L.J."/>
            <person name="Yin Y."/>
            <person name="Lin M."/>
            <person name="Huang H."/>
            <person name="Deng H."/>
            <person name="Wang Z.W."/>
            <person name="Zhu S.L."/>
            <person name="Zhao X."/>
            <person name="Deng C."/>
            <person name="Niu S.C."/>
            <person name="Huang J."/>
            <person name="Wang M."/>
            <person name="Liu G.H."/>
            <person name="Yang H.J."/>
            <person name="Xiao X.J."/>
            <person name="Hsiao Y.Y."/>
            <person name="Wu W.L."/>
            <person name="Chen Y.Y."/>
            <person name="Mitsuda N."/>
            <person name="Ohme-Takagi M."/>
            <person name="Luo Y.B."/>
            <person name="Van de Peer Y."/>
            <person name="Liu Z.J."/>
        </authorList>
    </citation>
    <scope>NUCLEOTIDE SEQUENCE [LARGE SCALE GENOMIC DNA]</scope>
    <source>
        <tissue evidence="1">The whole plant</tissue>
    </source>
</reference>
<keyword evidence="2" id="KW-1185">Reference proteome</keyword>
<sequence length="69" mass="7784">MPPFPDTDRISRILAPYASLCAHGTRTDVLIAPEQNLSSDPELVFRNRFQSSLQIFPDTDRISQDPDPL</sequence>
<evidence type="ECO:0000313" key="1">
    <source>
        <dbReference type="EMBL" id="PKU60991.1"/>
    </source>
</evidence>
<reference evidence="1 2" key="2">
    <citation type="journal article" date="2017" name="Nature">
        <title>The Apostasia genome and the evolution of orchids.</title>
        <authorList>
            <person name="Zhang G.Q."/>
            <person name="Liu K.W."/>
            <person name="Li Z."/>
            <person name="Lohaus R."/>
            <person name="Hsiao Y.Y."/>
            <person name="Niu S.C."/>
            <person name="Wang J.Y."/>
            <person name="Lin Y.C."/>
            <person name="Xu Q."/>
            <person name="Chen L.J."/>
            <person name="Yoshida K."/>
            <person name="Fujiwara S."/>
            <person name="Wang Z.W."/>
            <person name="Zhang Y.Q."/>
            <person name="Mitsuda N."/>
            <person name="Wang M."/>
            <person name="Liu G.H."/>
            <person name="Pecoraro L."/>
            <person name="Huang H.X."/>
            <person name="Xiao X.J."/>
            <person name="Lin M."/>
            <person name="Wu X.Y."/>
            <person name="Wu W.L."/>
            <person name="Chen Y.Y."/>
            <person name="Chang S.B."/>
            <person name="Sakamoto S."/>
            <person name="Ohme-Takagi M."/>
            <person name="Yagi M."/>
            <person name="Zeng S.J."/>
            <person name="Shen C.Y."/>
            <person name="Yeh C.M."/>
            <person name="Luo Y.B."/>
            <person name="Tsai W.C."/>
            <person name="Van de Peer Y."/>
            <person name="Liu Z.J."/>
        </authorList>
    </citation>
    <scope>NUCLEOTIDE SEQUENCE [LARGE SCALE GENOMIC DNA]</scope>
    <source>
        <tissue evidence="1">The whole plant</tissue>
    </source>
</reference>
<dbReference type="EMBL" id="KZ504867">
    <property type="protein sequence ID" value="PKU60991.1"/>
    <property type="molecule type" value="Genomic_DNA"/>
</dbReference>
<proteinExistence type="predicted"/>